<dbReference type="EMBL" id="JAIWYP010000001">
    <property type="protein sequence ID" value="KAH3895218.1"/>
    <property type="molecule type" value="Genomic_DNA"/>
</dbReference>
<protein>
    <recommendedName>
        <fullName evidence="1">DUF6589 domain-containing protein</fullName>
    </recommendedName>
</protein>
<evidence type="ECO:0000313" key="3">
    <source>
        <dbReference type="Proteomes" id="UP000828390"/>
    </source>
</evidence>
<name>A0A9D4NEY5_DREPO</name>
<accession>A0A9D4NEY5</accession>
<reference evidence="2" key="1">
    <citation type="journal article" date="2019" name="bioRxiv">
        <title>The Genome of the Zebra Mussel, Dreissena polymorpha: A Resource for Invasive Species Research.</title>
        <authorList>
            <person name="McCartney M.A."/>
            <person name="Auch B."/>
            <person name="Kono T."/>
            <person name="Mallez S."/>
            <person name="Zhang Y."/>
            <person name="Obille A."/>
            <person name="Becker A."/>
            <person name="Abrahante J.E."/>
            <person name="Garbe J."/>
            <person name="Badalamenti J.P."/>
            <person name="Herman A."/>
            <person name="Mangelson H."/>
            <person name="Liachko I."/>
            <person name="Sullivan S."/>
            <person name="Sone E.D."/>
            <person name="Koren S."/>
            <person name="Silverstein K.A.T."/>
            <person name="Beckman K.B."/>
            <person name="Gohl D.M."/>
        </authorList>
    </citation>
    <scope>NUCLEOTIDE SEQUENCE</scope>
    <source>
        <strain evidence="2">Duluth1</strain>
        <tissue evidence="2">Whole animal</tissue>
    </source>
</reference>
<comment type="caution">
    <text evidence="2">The sequence shown here is derived from an EMBL/GenBank/DDBJ whole genome shotgun (WGS) entry which is preliminary data.</text>
</comment>
<gene>
    <name evidence="2" type="ORF">DPMN_019378</name>
</gene>
<dbReference type="Pfam" id="PF20231">
    <property type="entry name" value="DUF6589"/>
    <property type="match status" value="1"/>
</dbReference>
<keyword evidence="3" id="KW-1185">Reference proteome</keyword>
<reference evidence="2" key="2">
    <citation type="submission" date="2020-11" db="EMBL/GenBank/DDBJ databases">
        <authorList>
            <person name="McCartney M.A."/>
            <person name="Auch B."/>
            <person name="Kono T."/>
            <person name="Mallez S."/>
            <person name="Becker A."/>
            <person name="Gohl D.M."/>
            <person name="Silverstein K.A.T."/>
            <person name="Koren S."/>
            <person name="Bechman K.B."/>
            <person name="Herman A."/>
            <person name="Abrahante J.E."/>
            <person name="Garbe J."/>
        </authorList>
    </citation>
    <scope>NUCLEOTIDE SEQUENCE</scope>
    <source>
        <strain evidence="2">Duluth1</strain>
        <tissue evidence="2">Whole animal</tissue>
    </source>
</reference>
<dbReference type="AlphaFoldDB" id="A0A9D4NEY5"/>
<proteinExistence type="predicted"/>
<evidence type="ECO:0000259" key="1">
    <source>
        <dbReference type="Pfam" id="PF20231"/>
    </source>
</evidence>
<sequence>MLYTMDQISGHFNNELIDAIASGKKFRIVGDNINFHVGLTHERKSRGNAAHMEHWFGSMAIIQNLSFSHLSHHTPRCDLRALPVSVFLLEEKDIQILKKNISQLISRVMTEFFPWMKFAKETANKPILGEFAEFPEFRRKNQVIPLPVMSKNEQKYSDVVEILDSYENLVISVCNQANVEAMEVHIGGDQLTRERFSGAKRLRAAALTEMERFHHLTPITFELFHLQMSVLTLFYQQLYNTTNTEPFTLHAQKIRLLRTDADGNDVKNHYNHCKELAVSFIKSYIIEAACEQFGINDYNTVPDIHLPNDDDSVSSWLLEVVQPVTEKILDACKLDSDLDHGYCDKASDYANLVLQLGVLFMELNDVVKYPDRDRLLAVLKILMVILKGHNTRSKYALEILRLLCQQFALLSESQAYSSMYGMFVNTGGKLDTNSPADLEMEHLVRLTKGHLKAMCSNKSESSVRKRSCAFYGMKKICDNFDEQTKVVHRAQKHKVLSSVEDEKAIIKDLRKVRPFQHMCGRQIASMKHCPKNPVKKINTEELHKWISQNQIKFYYEIGR</sequence>
<feature type="domain" description="DUF6589" evidence="1">
    <location>
        <begin position="87"/>
        <end position="493"/>
    </location>
</feature>
<organism evidence="2 3">
    <name type="scientific">Dreissena polymorpha</name>
    <name type="common">Zebra mussel</name>
    <name type="synonym">Mytilus polymorpha</name>
    <dbReference type="NCBI Taxonomy" id="45954"/>
    <lineage>
        <taxon>Eukaryota</taxon>
        <taxon>Metazoa</taxon>
        <taxon>Spiralia</taxon>
        <taxon>Lophotrochozoa</taxon>
        <taxon>Mollusca</taxon>
        <taxon>Bivalvia</taxon>
        <taxon>Autobranchia</taxon>
        <taxon>Heteroconchia</taxon>
        <taxon>Euheterodonta</taxon>
        <taxon>Imparidentia</taxon>
        <taxon>Neoheterodontei</taxon>
        <taxon>Myida</taxon>
        <taxon>Dreissenoidea</taxon>
        <taxon>Dreissenidae</taxon>
        <taxon>Dreissena</taxon>
    </lineage>
</organism>
<evidence type="ECO:0000313" key="2">
    <source>
        <dbReference type="EMBL" id="KAH3895218.1"/>
    </source>
</evidence>
<dbReference type="Proteomes" id="UP000828390">
    <property type="component" value="Unassembled WGS sequence"/>
</dbReference>
<dbReference type="InterPro" id="IPR046496">
    <property type="entry name" value="DUF6589"/>
</dbReference>